<comment type="caution">
    <text evidence="1">The sequence shown here is derived from an EMBL/GenBank/DDBJ whole genome shotgun (WGS) entry which is preliminary data.</text>
</comment>
<protein>
    <submittedName>
        <fullName evidence="1">19713_t:CDS:1</fullName>
    </submittedName>
</protein>
<organism evidence="1 2">
    <name type="scientific">Cetraspora pellucida</name>
    <dbReference type="NCBI Taxonomy" id="1433469"/>
    <lineage>
        <taxon>Eukaryota</taxon>
        <taxon>Fungi</taxon>
        <taxon>Fungi incertae sedis</taxon>
        <taxon>Mucoromycota</taxon>
        <taxon>Glomeromycotina</taxon>
        <taxon>Glomeromycetes</taxon>
        <taxon>Diversisporales</taxon>
        <taxon>Gigasporaceae</taxon>
        <taxon>Cetraspora</taxon>
    </lineage>
</organism>
<sequence>YLSDLALSCLELTIAGDLQDEYIIDKDMSNDLDQLCEQELLYKQDVEGQK</sequence>
<accession>A0A9N9KGS2</accession>
<keyword evidence="2" id="KW-1185">Reference proteome</keyword>
<reference evidence="1" key="1">
    <citation type="submission" date="2021-06" db="EMBL/GenBank/DDBJ databases">
        <authorList>
            <person name="Kallberg Y."/>
            <person name="Tangrot J."/>
            <person name="Rosling A."/>
        </authorList>
    </citation>
    <scope>NUCLEOTIDE SEQUENCE</scope>
    <source>
        <strain evidence="1">FL966</strain>
    </source>
</reference>
<feature type="non-terminal residue" evidence="1">
    <location>
        <position position="1"/>
    </location>
</feature>
<dbReference type="EMBL" id="CAJVQA010061610">
    <property type="protein sequence ID" value="CAG8829089.1"/>
    <property type="molecule type" value="Genomic_DNA"/>
</dbReference>
<dbReference type="AlphaFoldDB" id="A0A9N9KGS2"/>
<name>A0A9N9KGS2_9GLOM</name>
<gene>
    <name evidence="1" type="ORF">CPELLU_LOCUS20461</name>
</gene>
<proteinExistence type="predicted"/>
<evidence type="ECO:0000313" key="2">
    <source>
        <dbReference type="Proteomes" id="UP000789759"/>
    </source>
</evidence>
<evidence type="ECO:0000313" key="1">
    <source>
        <dbReference type="EMBL" id="CAG8829089.1"/>
    </source>
</evidence>
<dbReference type="Proteomes" id="UP000789759">
    <property type="component" value="Unassembled WGS sequence"/>
</dbReference>